<dbReference type="Pfam" id="PF00884">
    <property type="entry name" value="Sulfatase"/>
    <property type="match status" value="1"/>
</dbReference>
<evidence type="ECO:0000256" key="4">
    <source>
        <dbReference type="ARBA" id="ARBA00022837"/>
    </source>
</evidence>
<keyword evidence="3" id="KW-0378">Hydrolase</keyword>
<dbReference type="AlphaFoldDB" id="A0A926F5U9"/>
<dbReference type="PROSITE" id="PS00523">
    <property type="entry name" value="SULFATASE_1"/>
    <property type="match status" value="1"/>
</dbReference>
<dbReference type="InterPro" id="IPR024607">
    <property type="entry name" value="Sulfatase_CS"/>
</dbReference>
<dbReference type="PROSITE" id="PS00149">
    <property type="entry name" value="SULFATASE_2"/>
    <property type="match status" value="1"/>
</dbReference>
<dbReference type="Gene3D" id="3.40.720.10">
    <property type="entry name" value="Alkaline Phosphatase, subunit A"/>
    <property type="match status" value="1"/>
</dbReference>
<comment type="similarity">
    <text evidence="1">Belongs to the sulfatase family.</text>
</comment>
<dbReference type="RefSeq" id="WP_262433616.1">
    <property type="nucleotide sequence ID" value="NZ_JACRTF010000001.1"/>
</dbReference>
<dbReference type="Proteomes" id="UP000651085">
    <property type="component" value="Unassembled WGS sequence"/>
</dbReference>
<evidence type="ECO:0000313" key="7">
    <source>
        <dbReference type="EMBL" id="MBC8592419.1"/>
    </source>
</evidence>
<evidence type="ECO:0000256" key="1">
    <source>
        <dbReference type="ARBA" id="ARBA00008779"/>
    </source>
</evidence>
<dbReference type="PANTHER" id="PTHR42693">
    <property type="entry name" value="ARYLSULFATASE FAMILY MEMBER"/>
    <property type="match status" value="1"/>
</dbReference>
<dbReference type="GO" id="GO:0004065">
    <property type="term" value="F:arylsulfatase activity"/>
    <property type="evidence" value="ECO:0007669"/>
    <property type="project" value="TreeGrafter"/>
</dbReference>
<dbReference type="GO" id="GO:0046872">
    <property type="term" value="F:metal ion binding"/>
    <property type="evidence" value="ECO:0007669"/>
    <property type="project" value="UniProtKB-KW"/>
</dbReference>
<evidence type="ECO:0000313" key="8">
    <source>
        <dbReference type="Proteomes" id="UP000651085"/>
    </source>
</evidence>
<feature type="domain" description="Sulfatase N-terminal" evidence="6">
    <location>
        <begin position="32"/>
        <end position="370"/>
    </location>
</feature>
<evidence type="ECO:0000256" key="2">
    <source>
        <dbReference type="ARBA" id="ARBA00022723"/>
    </source>
</evidence>
<proteinExistence type="inferred from homology"/>
<name>A0A926F5U9_9BACT</name>
<gene>
    <name evidence="7" type="ORF">H8744_04005</name>
</gene>
<comment type="PTM">
    <text evidence="5">The conversion to 3-oxoalanine (also known as C-formylglycine, FGly), of a serine or cysteine residue in prokaryotes and of a cysteine residue in eukaryotes, is critical for catalytic activity.</text>
</comment>
<protein>
    <submittedName>
        <fullName evidence="7">Arylsulfatase</fullName>
    </submittedName>
</protein>
<comment type="caution">
    <text evidence="7">The sequence shown here is derived from an EMBL/GenBank/DDBJ whole genome shotgun (WGS) entry which is preliminary data.</text>
</comment>
<organism evidence="7 8">
    <name type="scientific">Jilunia laotingensis</name>
    <dbReference type="NCBI Taxonomy" id="2763675"/>
    <lineage>
        <taxon>Bacteria</taxon>
        <taxon>Pseudomonadati</taxon>
        <taxon>Bacteroidota</taxon>
        <taxon>Bacteroidia</taxon>
        <taxon>Bacteroidales</taxon>
        <taxon>Bacteroidaceae</taxon>
        <taxon>Jilunia</taxon>
    </lineage>
</organism>
<evidence type="ECO:0000256" key="5">
    <source>
        <dbReference type="PIRSR" id="PIRSR600917-52"/>
    </source>
</evidence>
<reference evidence="7" key="1">
    <citation type="submission" date="2020-08" db="EMBL/GenBank/DDBJ databases">
        <title>Genome public.</title>
        <authorList>
            <person name="Liu C."/>
            <person name="Sun Q."/>
        </authorList>
    </citation>
    <scope>NUCLEOTIDE SEQUENCE</scope>
    <source>
        <strain evidence="7">N12</strain>
    </source>
</reference>
<dbReference type="EMBL" id="JACRTF010000001">
    <property type="protein sequence ID" value="MBC8592419.1"/>
    <property type="molecule type" value="Genomic_DNA"/>
</dbReference>
<keyword evidence="4" id="KW-0106">Calcium</keyword>
<dbReference type="Gene3D" id="3.30.1120.10">
    <property type="match status" value="1"/>
</dbReference>
<keyword evidence="2" id="KW-0479">Metal-binding</keyword>
<dbReference type="InterPro" id="IPR050738">
    <property type="entry name" value="Sulfatase"/>
</dbReference>
<keyword evidence="8" id="KW-1185">Reference proteome</keyword>
<dbReference type="CDD" id="cd16143">
    <property type="entry name" value="ARS_like"/>
    <property type="match status" value="1"/>
</dbReference>
<dbReference type="PANTHER" id="PTHR42693:SF53">
    <property type="entry name" value="ENDO-4-O-SULFATASE"/>
    <property type="match status" value="1"/>
</dbReference>
<dbReference type="InterPro" id="IPR017850">
    <property type="entry name" value="Alkaline_phosphatase_core_sf"/>
</dbReference>
<accession>A0A926F5U9</accession>
<sequence length="509" mass="56942">MNKRHIIVSASILLTGTGIKAADSITDKTSQPNVILILADDMGYGDVSVLNENSKIHTPNIDAMAQQGITFTDAHSSSSLSTPSRYALLTGRYAFRTTLKKGVIGGYGKPIIAADRPTLGTLFRNNGYSTACIGKWHLGWNWSKDENDKVDFNRPITEGPTERGFDYFFGISASLDMPPYVYVENNTITAAPNRTAKERKGIELFREGPLGADFEPETCLVNLREHAIDFLNDPQRKQQPFFLYLPLTAPHTPILPSAEFQGKSGLSPYGDFVLMVDDIVGRIRTTLKEKGLDENTIVIFTTDNGCAPYADMKGMEKKGHYPSYIYRGAKSDIYDGGHRLPLIISWGKRHQGVINNELVCLADFYATFAQMCHTKIANNVAEDSYSIWPILKGNGHSKRDYIVHHSGEGFFSIRNDRWKLIFWGGSGGWCFPSLPKDAEYIATLPAMQLYDMKNDPSETQNVVEQHPDIVKKLTDEMKRYIVNGRSTKGAKQSNDSMDNWPQIKLLMEK</sequence>
<feature type="modified residue" description="3-oxoalanine (Ser)" evidence="5">
    <location>
        <position position="81"/>
    </location>
</feature>
<evidence type="ECO:0000256" key="3">
    <source>
        <dbReference type="ARBA" id="ARBA00022801"/>
    </source>
</evidence>
<dbReference type="InterPro" id="IPR000917">
    <property type="entry name" value="Sulfatase_N"/>
</dbReference>
<evidence type="ECO:0000259" key="6">
    <source>
        <dbReference type="Pfam" id="PF00884"/>
    </source>
</evidence>
<dbReference type="SUPFAM" id="SSF53649">
    <property type="entry name" value="Alkaline phosphatase-like"/>
    <property type="match status" value="1"/>
</dbReference>